<keyword evidence="3" id="KW-0282">Flagellum</keyword>
<keyword evidence="3" id="KW-0969">Cilium</keyword>
<feature type="compositionally biased region" description="Basic and acidic residues" evidence="1">
    <location>
        <begin position="606"/>
        <end position="615"/>
    </location>
</feature>
<dbReference type="InterPro" id="IPR021136">
    <property type="entry name" value="Flagellar_hook_control-like_C"/>
</dbReference>
<reference evidence="4" key="1">
    <citation type="submission" date="2017-02" db="EMBL/GenBank/DDBJ databases">
        <authorList>
            <person name="Varghese N."/>
            <person name="Submissions S."/>
        </authorList>
    </citation>
    <scope>NUCLEOTIDE SEQUENCE [LARGE SCALE GENOMIC DNA]</scope>
    <source>
        <strain evidence="4">DSM 22720</strain>
    </source>
</reference>
<feature type="region of interest" description="Disordered" evidence="1">
    <location>
        <begin position="563"/>
        <end position="624"/>
    </location>
</feature>
<keyword evidence="3" id="KW-0966">Cell projection</keyword>
<feature type="region of interest" description="Disordered" evidence="1">
    <location>
        <begin position="157"/>
        <end position="177"/>
    </location>
</feature>
<dbReference type="AlphaFoldDB" id="A0A1T4U766"/>
<accession>A0A1T4U766</accession>
<protein>
    <submittedName>
        <fullName evidence="3">Flagellar hook-length control protein FliK</fullName>
    </submittedName>
</protein>
<feature type="compositionally biased region" description="Polar residues" evidence="1">
    <location>
        <begin position="160"/>
        <end position="171"/>
    </location>
</feature>
<evidence type="ECO:0000259" key="2">
    <source>
        <dbReference type="Pfam" id="PF02120"/>
    </source>
</evidence>
<dbReference type="Pfam" id="PF02120">
    <property type="entry name" value="Flg_hook"/>
    <property type="match status" value="1"/>
</dbReference>
<feature type="compositionally biased region" description="Polar residues" evidence="1">
    <location>
        <begin position="563"/>
        <end position="575"/>
    </location>
</feature>
<keyword evidence="4" id="KW-1185">Reference proteome</keyword>
<evidence type="ECO:0000313" key="3">
    <source>
        <dbReference type="EMBL" id="SKA48517.1"/>
    </source>
</evidence>
<feature type="compositionally biased region" description="Low complexity" evidence="1">
    <location>
        <begin position="584"/>
        <end position="594"/>
    </location>
</feature>
<dbReference type="PANTHER" id="PTHR37533:SF2">
    <property type="entry name" value="FLAGELLAR HOOK-LENGTH CONTROL PROTEIN"/>
    <property type="match status" value="1"/>
</dbReference>
<dbReference type="EMBL" id="FUXU01000007">
    <property type="protein sequence ID" value="SKA48517.1"/>
    <property type="molecule type" value="Genomic_DNA"/>
</dbReference>
<dbReference type="InterPro" id="IPR052563">
    <property type="entry name" value="FliK"/>
</dbReference>
<evidence type="ECO:0000313" key="4">
    <source>
        <dbReference type="Proteomes" id="UP000190162"/>
    </source>
</evidence>
<dbReference type="CDD" id="cd17470">
    <property type="entry name" value="T3SS_Flik_C"/>
    <property type="match status" value="1"/>
</dbReference>
<dbReference type="InterPro" id="IPR038610">
    <property type="entry name" value="FliK-like_C_sf"/>
</dbReference>
<dbReference type="Gene3D" id="3.30.750.140">
    <property type="match status" value="1"/>
</dbReference>
<dbReference type="Proteomes" id="UP000190162">
    <property type="component" value="Unassembled WGS sequence"/>
</dbReference>
<proteinExistence type="predicted"/>
<dbReference type="RefSeq" id="WP_078751384.1">
    <property type="nucleotide sequence ID" value="NZ_FUXU01000007.1"/>
</dbReference>
<name>A0A1T4U766_9GAMM</name>
<organism evidence="3 4">
    <name type="scientific">Enterovibrio nigricans DSM 22720</name>
    <dbReference type="NCBI Taxonomy" id="1121868"/>
    <lineage>
        <taxon>Bacteria</taxon>
        <taxon>Pseudomonadati</taxon>
        <taxon>Pseudomonadota</taxon>
        <taxon>Gammaproteobacteria</taxon>
        <taxon>Vibrionales</taxon>
        <taxon>Vibrionaceae</taxon>
        <taxon>Enterovibrio</taxon>
    </lineage>
</organism>
<evidence type="ECO:0000256" key="1">
    <source>
        <dbReference type="SAM" id="MobiDB-lite"/>
    </source>
</evidence>
<sequence length="636" mass="66571">MNQTSFILSGISSNKAAVGEAKSAVSQDVTDMEGEGFFAKLTQFVSGDTEAVEGKQDISLENVESHDVLNEVLVSGASASDGTDVENLALESEDIDTEVSESAEVKTDKAALSEEAALNLKNTDAVADPEKGTTERQWVAKQDGEALLHRLNEANRVLKPQSSTEGESTSDAKGAVTSVGKSLPLSVAESVPNVQESNLAIAATDAASSQSAPDNTLVNPLSVAEVKAVLASEGIDVDALSTQELEAIAVRVLEKDVSASVSGTPNDELQLASGVANRPELAKVTAAESVIEPDAELLAGSAEASRVLSGAVATQVAATTPDVKDANIVAKSGNEPLTQSQQEALLRAQLAAQATSSAEKITGETAELHARSVASQTQNGLTQTASAVQAAVNPQLQNQTPASAFAAIPWTPAVVQNNAEPQLAASSAVLEAGAALQMTEATQAKPDIKAEHLAQQLATSFGNQSSTTAARLDNAVAQTPLQLSQSQTDDAASALQERVNMMMSKNLKHVDIRLDPPELGRMQIKLSMNQDQASVQFTVSNQAARDMVEQTLPRLREMMQQQGLQLAQSSVQQQDAGGRQAFAGNQSQQGDNQSGQGGQDGSSRLGRNDSDHDMDGSSINRELYVNTSKDRVDYYA</sequence>
<dbReference type="OrthoDB" id="1792985at2"/>
<dbReference type="PANTHER" id="PTHR37533">
    <property type="entry name" value="FLAGELLAR HOOK-LENGTH CONTROL PROTEIN"/>
    <property type="match status" value="1"/>
</dbReference>
<feature type="domain" description="Flagellar hook-length control protein-like C-terminal" evidence="2">
    <location>
        <begin position="496"/>
        <end position="578"/>
    </location>
</feature>
<gene>
    <name evidence="3" type="ORF">SAMN02745132_00917</name>
</gene>